<comment type="caution">
    <text evidence="1">The sequence shown here is derived from an EMBL/GenBank/DDBJ whole genome shotgun (WGS) entry which is preliminary data.</text>
</comment>
<evidence type="ECO:0000313" key="1">
    <source>
        <dbReference type="EMBL" id="KKM21460.1"/>
    </source>
</evidence>
<organism evidence="1">
    <name type="scientific">marine sediment metagenome</name>
    <dbReference type="NCBI Taxonomy" id="412755"/>
    <lineage>
        <taxon>unclassified sequences</taxon>
        <taxon>metagenomes</taxon>
        <taxon>ecological metagenomes</taxon>
    </lineage>
</organism>
<reference evidence="1" key="1">
    <citation type="journal article" date="2015" name="Nature">
        <title>Complex archaea that bridge the gap between prokaryotes and eukaryotes.</title>
        <authorList>
            <person name="Spang A."/>
            <person name="Saw J.H."/>
            <person name="Jorgensen S.L."/>
            <person name="Zaremba-Niedzwiedzka K."/>
            <person name="Martijn J."/>
            <person name="Lind A.E."/>
            <person name="van Eijk R."/>
            <person name="Schleper C."/>
            <person name="Guy L."/>
            <person name="Ettema T.J."/>
        </authorList>
    </citation>
    <scope>NUCLEOTIDE SEQUENCE</scope>
</reference>
<dbReference type="AlphaFoldDB" id="A0A0F9L0V5"/>
<proteinExistence type="predicted"/>
<accession>A0A0F9L0V5</accession>
<sequence length="196" mass="22602">MAFAAGIAGGLTVSLLNSENKPNIIINNSVPLSEDQAQLYMTTPEYNRYLGIKLTNLTQYKSAEGNFKPFFWENRKTHKIRQPSREELRKYIDKLRPDFKKQHFVILRTKGIEKLPENNKNWEEIVDPQSCTDCFCCCSFICICPAFCCEAINDFRSSSPYENVPVIKRKIWSDPDMCCPPSFKRLTAIIYEPNLG</sequence>
<gene>
    <name evidence="1" type="ORF">LCGC14_1635230</name>
</gene>
<name>A0A0F9L0V5_9ZZZZ</name>
<dbReference type="EMBL" id="LAZR01013546">
    <property type="protein sequence ID" value="KKM21460.1"/>
    <property type="molecule type" value="Genomic_DNA"/>
</dbReference>
<protein>
    <submittedName>
        <fullName evidence="1">Uncharacterized protein</fullName>
    </submittedName>
</protein>